<name>A0A2W5SIY2_CERSP</name>
<organism evidence="1 2">
    <name type="scientific">Cereibacter sphaeroides</name>
    <name type="common">Rhodobacter sphaeroides</name>
    <dbReference type="NCBI Taxonomy" id="1063"/>
    <lineage>
        <taxon>Bacteria</taxon>
        <taxon>Pseudomonadati</taxon>
        <taxon>Pseudomonadota</taxon>
        <taxon>Alphaproteobacteria</taxon>
        <taxon>Rhodobacterales</taxon>
        <taxon>Paracoccaceae</taxon>
        <taxon>Cereibacter</taxon>
    </lineage>
</organism>
<gene>
    <name evidence="1" type="ORF">DI533_00795</name>
</gene>
<dbReference type="AlphaFoldDB" id="A0A2W5SIY2"/>
<protein>
    <submittedName>
        <fullName evidence="1">Uncharacterized protein</fullName>
    </submittedName>
</protein>
<comment type="caution">
    <text evidence="1">The sequence shown here is derived from an EMBL/GenBank/DDBJ whole genome shotgun (WGS) entry which is preliminary data.</text>
</comment>
<evidence type="ECO:0000313" key="1">
    <source>
        <dbReference type="EMBL" id="PZQ99275.1"/>
    </source>
</evidence>
<proteinExistence type="predicted"/>
<evidence type="ECO:0000313" key="2">
    <source>
        <dbReference type="Proteomes" id="UP000248975"/>
    </source>
</evidence>
<sequence length="203" mass="22769">MTRQNRVMPDGEMVAIPARGTLTGNRGILHDAEGRMGEARWRHPHWIACELEYKGWRRQVMAPGRWTELFFLDEAVALSAGHRPCALCRRADYNAFRAGWGRVFGREDSAAEMDRVLHAARVLPGTRNLATHRARFGDLPDGSFIRQDRDYFLILGGGLLPFAPQGYGQRMTPPPGEVEVLTPEPMVRVLAAGYRPRLHPSAA</sequence>
<dbReference type="EMBL" id="QFQS01000001">
    <property type="protein sequence ID" value="PZQ99275.1"/>
    <property type="molecule type" value="Genomic_DNA"/>
</dbReference>
<reference evidence="1 2" key="1">
    <citation type="submission" date="2017-08" db="EMBL/GenBank/DDBJ databases">
        <title>Infants hospitalized years apart are colonized by the same room-sourced microbial strains.</title>
        <authorList>
            <person name="Brooks B."/>
            <person name="Olm M.R."/>
            <person name="Firek B.A."/>
            <person name="Baker R."/>
            <person name="Thomas B.C."/>
            <person name="Morowitz M.J."/>
            <person name="Banfield J.F."/>
        </authorList>
    </citation>
    <scope>NUCLEOTIDE SEQUENCE [LARGE SCALE GENOMIC DNA]</scope>
    <source>
        <strain evidence="1">S2_003_000_R2_11</strain>
    </source>
</reference>
<accession>A0A2W5SIY2</accession>
<dbReference type="Proteomes" id="UP000248975">
    <property type="component" value="Unassembled WGS sequence"/>
</dbReference>